<proteinExistence type="predicted"/>
<organism evidence="1 2">
    <name type="scientific">Ectopseudomonas mendocina</name>
    <name type="common">Pseudomonas mendocina</name>
    <dbReference type="NCBI Taxonomy" id="300"/>
    <lineage>
        <taxon>Bacteria</taxon>
        <taxon>Pseudomonadati</taxon>
        <taxon>Pseudomonadota</taxon>
        <taxon>Gammaproteobacteria</taxon>
        <taxon>Pseudomonadales</taxon>
        <taxon>Pseudomonadaceae</taxon>
        <taxon>Ectopseudomonas</taxon>
    </lineage>
</organism>
<name>A0ABZ2RBE6_ECTME</name>
<reference evidence="1 2" key="1">
    <citation type="submission" date="2024-03" db="EMBL/GenBank/DDBJ databases">
        <title>Complete genome of BD2.</title>
        <authorList>
            <person name="Cao G."/>
        </authorList>
    </citation>
    <scope>NUCLEOTIDE SEQUENCE [LARGE SCALE GENOMIC DNA]</scope>
    <source>
        <strain evidence="1 2">BD2</strain>
    </source>
</reference>
<protein>
    <submittedName>
        <fullName evidence="1">Uncharacterized protein</fullName>
    </submittedName>
</protein>
<sequence length="168" mass="18293">MSAVLKIGGHPLAGNSKKVYHCVPVSEAHQVHQIAQNVRRDSGLSDRKIIEESLVDLVDLGLIKRVGLDRYQRRSLQDYAAAASQPVKAPAAVPPVEAEITHGSDVNVHEMLVQIGEEVRSCASHFASRFKLLADRVDDAAAALRECEGKDAEALDKLRQLQSLLKGL</sequence>
<accession>A0ABZ2RBE6</accession>
<evidence type="ECO:0000313" key="1">
    <source>
        <dbReference type="EMBL" id="WXL23932.1"/>
    </source>
</evidence>
<evidence type="ECO:0000313" key="2">
    <source>
        <dbReference type="Proteomes" id="UP001476583"/>
    </source>
</evidence>
<dbReference type="EMBL" id="CP148074">
    <property type="protein sequence ID" value="WXL23932.1"/>
    <property type="molecule type" value="Genomic_DNA"/>
</dbReference>
<keyword evidence="2" id="KW-1185">Reference proteome</keyword>
<dbReference type="Proteomes" id="UP001476583">
    <property type="component" value="Chromosome"/>
</dbReference>
<gene>
    <name evidence="1" type="ORF">WG219_11250</name>
</gene>